<dbReference type="OMA" id="FLATAKC"/>
<name>S4RUY0_PETMA</name>
<comment type="subcellular location">
    <subcellularLocation>
        <location evidence="1">Endomembrane system</location>
        <topology evidence="1">Peripheral membrane protein</topology>
    </subcellularLocation>
</comment>
<evidence type="ECO:0000259" key="7">
    <source>
        <dbReference type="Pfam" id="PF01602"/>
    </source>
</evidence>
<evidence type="ECO:0000256" key="2">
    <source>
        <dbReference type="ARBA" id="ARBA00006613"/>
    </source>
</evidence>
<dbReference type="InterPro" id="IPR016024">
    <property type="entry name" value="ARM-type_fold"/>
</dbReference>
<dbReference type="Ensembl" id="ENSPMAT00000009059.1">
    <property type="protein sequence ID" value="ENSPMAP00000009020.1"/>
    <property type="gene ID" value="ENSPMAG00000008192.1"/>
</dbReference>
<dbReference type="GO" id="GO:0016192">
    <property type="term" value="P:vesicle-mediated transport"/>
    <property type="evidence" value="ECO:0007669"/>
    <property type="project" value="InterPro"/>
</dbReference>
<evidence type="ECO:0000256" key="1">
    <source>
        <dbReference type="ARBA" id="ARBA00004184"/>
    </source>
</evidence>
<dbReference type="InterPro" id="IPR012295">
    <property type="entry name" value="TBP_dom_sf"/>
</dbReference>
<dbReference type="Pfam" id="PF09066">
    <property type="entry name" value="B2-adapt-app_C"/>
    <property type="match status" value="1"/>
</dbReference>
<dbReference type="InterPro" id="IPR015151">
    <property type="entry name" value="B-adaptin_app_sub_C"/>
</dbReference>
<evidence type="ECO:0000256" key="3">
    <source>
        <dbReference type="ARBA" id="ARBA00022448"/>
    </source>
</evidence>
<keyword evidence="4" id="KW-0653">Protein transport</keyword>
<reference evidence="9" key="2">
    <citation type="submission" date="2025-09" db="UniProtKB">
        <authorList>
            <consortium name="Ensembl"/>
        </authorList>
    </citation>
    <scope>IDENTIFICATION</scope>
</reference>
<organism evidence="9">
    <name type="scientific">Petromyzon marinus</name>
    <name type="common">Sea lamprey</name>
    <dbReference type="NCBI Taxonomy" id="7757"/>
    <lineage>
        <taxon>Eukaryota</taxon>
        <taxon>Metazoa</taxon>
        <taxon>Chordata</taxon>
        <taxon>Craniata</taxon>
        <taxon>Vertebrata</taxon>
        <taxon>Cyclostomata</taxon>
        <taxon>Hyperoartia</taxon>
        <taxon>Petromyzontiformes</taxon>
        <taxon>Petromyzontidae</taxon>
        <taxon>Petromyzon</taxon>
    </lineage>
</organism>
<dbReference type="GO" id="GO:0012505">
    <property type="term" value="C:endomembrane system"/>
    <property type="evidence" value="ECO:0007669"/>
    <property type="project" value="UniProtKB-SubCell"/>
</dbReference>
<dbReference type="GO" id="GO:0006886">
    <property type="term" value="P:intracellular protein transport"/>
    <property type="evidence" value="ECO:0007669"/>
    <property type="project" value="InterPro"/>
</dbReference>
<keyword evidence="3" id="KW-0813">Transport</keyword>
<accession>S4RUY0</accession>
<dbReference type="AlphaFoldDB" id="S4RUY0"/>
<evidence type="ECO:0000256" key="4">
    <source>
        <dbReference type="ARBA" id="ARBA00022927"/>
    </source>
</evidence>
<dbReference type="InterPro" id="IPR011989">
    <property type="entry name" value="ARM-like"/>
</dbReference>
<dbReference type="GeneTree" id="ENSGT00940000157025"/>
<dbReference type="Gene3D" id="3.30.310.10">
    <property type="entry name" value="TATA-Binding Protein"/>
    <property type="match status" value="1"/>
</dbReference>
<protein>
    <submittedName>
        <fullName evidence="9">Adaptor related protein complex 4 subunit beta 1</fullName>
    </submittedName>
</protein>
<dbReference type="Pfam" id="PF01602">
    <property type="entry name" value="Adaptin_N"/>
    <property type="match status" value="1"/>
</dbReference>
<dbReference type="GO" id="GO:0030131">
    <property type="term" value="C:clathrin adaptor complex"/>
    <property type="evidence" value="ECO:0007669"/>
    <property type="project" value="InterPro"/>
</dbReference>
<dbReference type="PANTHER" id="PTHR11134">
    <property type="entry name" value="ADAPTOR COMPLEX SUBUNIT BETA FAMILY MEMBER"/>
    <property type="match status" value="1"/>
</dbReference>
<reference evidence="9" key="1">
    <citation type="submission" date="2025-08" db="UniProtKB">
        <authorList>
            <consortium name="Ensembl"/>
        </authorList>
    </citation>
    <scope>IDENTIFICATION</scope>
</reference>
<feature type="domain" description="Clathrin/coatomer adaptor adaptin-like N-terminal" evidence="7">
    <location>
        <begin position="17"/>
        <end position="430"/>
    </location>
</feature>
<evidence type="ECO:0000256" key="5">
    <source>
        <dbReference type="ARBA" id="ARBA00023136"/>
    </source>
</evidence>
<dbReference type="InterPro" id="IPR026739">
    <property type="entry name" value="AP_beta"/>
</dbReference>
<proteinExistence type="inferred from homology"/>
<dbReference type="SUPFAM" id="SSF48371">
    <property type="entry name" value="ARM repeat"/>
    <property type="match status" value="1"/>
</dbReference>
<evidence type="ECO:0000313" key="9">
    <source>
        <dbReference type="Ensembl" id="ENSPMAP00000009020.1"/>
    </source>
</evidence>
<feature type="domain" description="Beta-adaptin appendage C-terminal subdomain" evidence="8">
    <location>
        <begin position="528"/>
        <end position="630"/>
    </location>
</feature>
<dbReference type="InterPro" id="IPR002553">
    <property type="entry name" value="Clathrin/coatomer_adapt-like_N"/>
</dbReference>
<sequence>SLHAVSLLTACGVWRCRLPDLGEYVQGPVASGLRDRAAYVRRTAVLGCAKLHRLQQPDADIDATLVNELYGLLRDKDPVVMVNCLHALEEILQREGGVVINRPIAHHLVNRLPECDEWGQAAVLSFLLRYQPRSEGETLDVLNRLDGLLEPARSPGVSLAAGKLFIAYTGGLGEAVRRDVLARVGAPLLSACGDQSIEMRYAALCHVRELLGCNPGMFSGHYKRFFCRHEDPAYVKHVKVELLSHLANDHTVAEILEELRGYCTDVCANLAQATILAIGQIGRTYSEQCLKILIALVGLSQEHITSAVLQALRELVWHWPSCAPSVCRVLPGCEEIVTDSEGKRALVWLLGQLGSEVPEAPYILEEYIDGLSVETVALVRMELLVATVRLFLSRPAECQDMLGRLLQYCIEEDTNMVVRDRALIYYRLLQAGPEWTRHVVLGPGGASGDDGGVACALPQEPPSLPLSAVLPRFNTLAPLFTPPPPAALLIRLEDEDEDTSETRPRTHPGLSLEGPTGATPLSLVTSPLSPAQFEALWLKWETAQTFTVVWGASSASTAVEAGLRAVGVQVMAVSGAGLAPWKAFVFAHDADGTLFLAEMAQAERATLDVAVKQGPPDARLLADFVTLLRATLQVLGEGDV</sequence>
<evidence type="ECO:0000256" key="6">
    <source>
        <dbReference type="SAM" id="MobiDB-lite"/>
    </source>
</evidence>
<dbReference type="STRING" id="7757.ENSPMAP00000009020"/>
<keyword evidence="5" id="KW-0472">Membrane</keyword>
<comment type="similarity">
    <text evidence="2">Belongs to the adaptor complexes large subunit family.</text>
</comment>
<feature type="region of interest" description="Disordered" evidence="6">
    <location>
        <begin position="495"/>
        <end position="517"/>
    </location>
</feature>
<evidence type="ECO:0000259" key="8">
    <source>
        <dbReference type="Pfam" id="PF09066"/>
    </source>
</evidence>
<dbReference type="HOGENOM" id="CLU_006320_4_2_1"/>
<dbReference type="Gene3D" id="1.25.10.10">
    <property type="entry name" value="Leucine-rich Repeat Variant"/>
    <property type="match status" value="1"/>
</dbReference>